<feature type="non-terminal residue" evidence="2">
    <location>
        <position position="269"/>
    </location>
</feature>
<dbReference type="Proteomes" id="UP000789342">
    <property type="component" value="Unassembled WGS sequence"/>
</dbReference>
<organism evidence="2 3">
    <name type="scientific">Acaulospora morrowiae</name>
    <dbReference type="NCBI Taxonomy" id="94023"/>
    <lineage>
        <taxon>Eukaryota</taxon>
        <taxon>Fungi</taxon>
        <taxon>Fungi incertae sedis</taxon>
        <taxon>Mucoromycota</taxon>
        <taxon>Glomeromycotina</taxon>
        <taxon>Glomeromycetes</taxon>
        <taxon>Diversisporales</taxon>
        <taxon>Acaulosporaceae</taxon>
        <taxon>Acaulospora</taxon>
    </lineage>
</organism>
<keyword evidence="3" id="KW-1185">Reference proteome</keyword>
<evidence type="ECO:0000313" key="3">
    <source>
        <dbReference type="Proteomes" id="UP000789342"/>
    </source>
</evidence>
<comment type="caution">
    <text evidence="2">The sequence shown here is derived from an EMBL/GenBank/DDBJ whole genome shotgun (WGS) entry which is preliminary data.</text>
</comment>
<protein>
    <submittedName>
        <fullName evidence="2">5408_t:CDS:1</fullName>
    </submittedName>
</protein>
<feature type="non-terminal residue" evidence="2">
    <location>
        <position position="1"/>
    </location>
</feature>
<accession>A0A9N9JDV4</accession>
<dbReference type="EMBL" id="CAJVPV010048690">
    <property type="protein sequence ID" value="CAG8774845.1"/>
    <property type="molecule type" value="Genomic_DNA"/>
</dbReference>
<feature type="compositionally biased region" description="Basic and acidic residues" evidence="1">
    <location>
        <begin position="7"/>
        <end position="30"/>
    </location>
</feature>
<name>A0A9N9JDV4_9GLOM</name>
<sequence>KSQKSAKKSESRHDGGNLKKEEKRNNEIIDHNEINLAEIKEYSQSKMAVQEITDKKEVKSETKRYIKHGNRKIINTLLSSMSLKERSELLGANFLLPPLPTTPSIFDYASYIKHLDYYSMVVSIEEWLNETYCLNLETKKSETDYSGFEAKEENRNISESNNVKEKMPISELVYTTMRALFTMFKDHGARLTSLSVMTYSDGSKYDQDFYRLLSKSRFLPLVSSIRSLEVNTDYCSFSFIMNLARICTGLEFIHAQKEETVGKKTLPIS</sequence>
<proteinExistence type="predicted"/>
<feature type="region of interest" description="Disordered" evidence="1">
    <location>
        <begin position="1"/>
        <end position="30"/>
    </location>
</feature>
<gene>
    <name evidence="2" type="ORF">AMORRO_LOCUS16835</name>
</gene>
<evidence type="ECO:0000256" key="1">
    <source>
        <dbReference type="SAM" id="MobiDB-lite"/>
    </source>
</evidence>
<reference evidence="2" key="1">
    <citation type="submission" date="2021-06" db="EMBL/GenBank/DDBJ databases">
        <authorList>
            <person name="Kallberg Y."/>
            <person name="Tangrot J."/>
            <person name="Rosling A."/>
        </authorList>
    </citation>
    <scope>NUCLEOTIDE SEQUENCE</scope>
    <source>
        <strain evidence="2">CL551</strain>
    </source>
</reference>
<dbReference type="OrthoDB" id="2332402at2759"/>
<dbReference type="AlphaFoldDB" id="A0A9N9JDV4"/>
<evidence type="ECO:0000313" key="2">
    <source>
        <dbReference type="EMBL" id="CAG8774845.1"/>
    </source>
</evidence>